<dbReference type="NCBIfam" id="TIGR00229">
    <property type="entry name" value="sensory_box"/>
    <property type="match status" value="2"/>
</dbReference>
<evidence type="ECO:0000259" key="10">
    <source>
        <dbReference type="PROSITE" id="PS50109"/>
    </source>
</evidence>
<gene>
    <name evidence="13" type="ORF">AS030_16035</name>
</gene>
<evidence type="ECO:0000256" key="2">
    <source>
        <dbReference type="ARBA" id="ARBA00012438"/>
    </source>
</evidence>
<evidence type="ECO:0000256" key="5">
    <source>
        <dbReference type="ARBA" id="ARBA00022741"/>
    </source>
</evidence>
<dbReference type="EC" id="2.7.13.3" evidence="2"/>
<dbReference type="Pfam" id="PF13188">
    <property type="entry name" value="PAS_8"/>
    <property type="match status" value="1"/>
</dbReference>
<dbReference type="InterPro" id="IPR004358">
    <property type="entry name" value="Sig_transdc_His_kin-like_C"/>
</dbReference>
<dbReference type="FunFam" id="1.10.287.130:FF:000040">
    <property type="entry name" value="PAS domain-containing sensor histidine kinase"/>
    <property type="match status" value="1"/>
</dbReference>
<dbReference type="Pfam" id="PF02518">
    <property type="entry name" value="HATPase_c"/>
    <property type="match status" value="1"/>
</dbReference>
<dbReference type="AlphaFoldDB" id="A0A0V8J3X0"/>
<feature type="domain" description="PAC" evidence="12">
    <location>
        <begin position="314"/>
        <end position="367"/>
    </location>
</feature>
<dbReference type="InterPro" id="IPR005467">
    <property type="entry name" value="His_kinase_dom"/>
</dbReference>
<evidence type="ECO:0000256" key="1">
    <source>
        <dbReference type="ARBA" id="ARBA00000085"/>
    </source>
</evidence>
<keyword evidence="7" id="KW-0067">ATP-binding</keyword>
<dbReference type="Gene3D" id="3.30.450.20">
    <property type="entry name" value="PAS domain"/>
    <property type="match status" value="3"/>
</dbReference>
<keyword evidence="14" id="KW-1185">Reference proteome</keyword>
<accession>A0A0V8J3X0</accession>
<dbReference type="Pfam" id="PF08448">
    <property type="entry name" value="PAS_4"/>
    <property type="match status" value="1"/>
</dbReference>
<dbReference type="EMBL" id="LNQN01000005">
    <property type="protein sequence ID" value="KSU81797.1"/>
    <property type="molecule type" value="Genomic_DNA"/>
</dbReference>
<organism evidence="13 14">
    <name type="scientific">Fictibacillus enclensis</name>
    <dbReference type="NCBI Taxonomy" id="1017270"/>
    <lineage>
        <taxon>Bacteria</taxon>
        <taxon>Bacillati</taxon>
        <taxon>Bacillota</taxon>
        <taxon>Bacilli</taxon>
        <taxon>Bacillales</taxon>
        <taxon>Fictibacillaceae</taxon>
        <taxon>Fictibacillus</taxon>
    </lineage>
</organism>
<dbReference type="Proteomes" id="UP000054099">
    <property type="component" value="Unassembled WGS sequence"/>
</dbReference>
<dbReference type="InterPro" id="IPR036097">
    <property type="entry name" value="HisK_dim/P_sf"/>
</dbReference>
<dbReference type="InterPro" id="IPR001610">
    <property type="entry name" value="PAC"/>
</dbReference>
<dbReference type="Pfam" id="PF00512">
    <property type="entry name" value="HisKA"/>
    <property type="match status" value="1"/>
</dbReference>
<dbReference type="InterPro" id="IPR003661">
    <property type="entry name" value="HisK_dim/P_dom"/>
</dbReference>
<evidence type="ECO:0000256" key="7">
    <source>
        <dbReference type="ARBA" id="ARBA00022840"/>
    </source>
</evidence>
<dbReference type="InterPro" id="IPR013655">
    <property type="entry name" value="PAS_fold_3"/>
</dbReference>
<name>A0A0V8J3X0_9BACL</name>
<reference evidence="13 14" key="1">
    <citation type="journal article" date="2014" name="Antonie Van Leeuwenhoek">
        <title>Fictibacillus enclensis sp. nov., isolated from marine sediment.</title>
        <authorList>
            <person name="Dastager S.G."/>
            <person name="Mawlankar R."/>
            <person name="Srinivasan K."/>
            <person name="Tang S.K."/>
            <person name="Lee J.C."/>
            <person name="Ramana V.V."/>
            <person name="Shouche Y.S."/>
        </authorList>
    </citation>
    <scope>NUCLEOTIDE SEQUENCE [LARGE SCALE GENOMIC DNA]</scope>
    <source>
        <strain evidence="13 14">NIO-1003</strain>
    </source>
</reference>
<dbReference type="SMART" id="SM00086">
    <property type="entry name" value="PAC"/>
    <property type="match status" value="1"/>
</dbReference>
<dbReference type="SMART" id="SM00388">
    <property type="entry name" value="HisKA"/>
    <property type="match status" value="1"/>
</dbReference>
<sequence length="584" mass="66025">MENKLIQSPMPFIDQLSDAVLVLTRDYLIQEMNVAAQQLTGKSKTEIEGLPISKLLPDFNGQLQEQRVVIPENLQQVVVKLDELGMDSDYLVCILKPCMQDDDLETQCDPQKDLLVSLTHVVPDFIGIKDGKGKFVYANKFAGELFGYSHVGFIGKTDADLGRLIPCFKPVFDNCIQTDETVWQERKLKRCLEKIRMPSGDRVFDVYKIPMFTEEGKRKNLLVFGREITDQVSSHEKLLESESRYRLLAENSTDMISTHTIDGNMQYVSPACEKLLGYTPQELLKKKAFALFHPDDIRRSLEAHKQLLDGKEIGNYQLRLKHKNGEFRWVESACRGIKDEKTGEVIEIIAVTRDISERLAAEELLRNSDKLSIVGQLAASVAHEIRNPLTALKGFIQLFQSKGIVDCDKYYRIMLDELNRIEQIITELLILAKPQSKTVENKDIKELIHYVVALLDRQALIHNVHIVCELEERMSLVQCVENELKQVFINLVKNAIEAMPDGGIIHIDCVQKGAEIEVTIQDQGCGIPPESLEKLGEPFYSTKEKGTGLGLMTSFKIIQEHQGKIDIQSHAGKGTIVRIILPAA</sequence>
<dbReference type="PANTHER" id="PTHR43065">
    <property type="entry name" value="SENSOR HISTIDINE KINASE"/>
    <property type="match status" value="1"/>
</dbReference>
<evidence type="ECO:0000313" key="13">
    <source>
        <dbReference type="EMBL" id="KSU81797.1"/>
    </source>
</evidence>
<evidence type="ECO:0000256" key="4">
    <source>
        <dbReference type="ARBA" id="ARBA00022679"/>
    </source>
</evidence>
<feature type="domain" description="PAS" evidence="11">
    <location>
        <begin position="241"/>
        <end position="311"/>
    </location>
</feature>
<dbReference type="SMART" id="SM00387">
    <property type="entry name" value="HATPase_c"/>
    <property type="match status" value="1"/>
</dbReference>
<evidence type="ECO:0000256" key="8">
    <source>
        <dbReference type="ARBA" id="ARBA00022969"/>
    </source>
</evidence>
<dbReference type="GO" id="GO:0030435">
    <property type="term" value="P:sporulation resulting in formation of a cellular spore"/>
    <property type="evidence" value="ECO:0007669"/>
    <property type="project" value="UniProtKB-KW"/>
</dbReference>
<dbReference type="PROSITE" id="PS50112">
    <property type="entry name" value="PAS"/>
    <property type="match status" value="2"/>
</dbReference>
<keyword evidence="6" id="KW-0418">Kinase</keyword>
<dbReference type="PRINTS" id="PR00344">
    <property type="entry name" value="BCTRLSENSOR"/>
</dbReference>
<dbReference type="InterPro" id="IPR003594">
    <property type="entry name" value="HATPase_dom"/>
</dbReference>
<dbReference type="Pfam" id="PF08447">
    <property type="entry name" value="PAS_3"/>
    <property type="match status" value="1"/>
</dbReference>
<dbReference type="Gene3D" id="1.10.287.130">
    <property type="match status" value="1"/>
</dbReference>
<dbReference type="SMART" id="SM00091">
    <property type="entry name" value="PAS"/>
    <property type="match status" value="3"/>
</dbReference>
<dbReference type="SUPFAM" id="SSF55874">
    <property type="entry name" value="ATPase domain of HSP90 chaperone/DNA topoisomerase II/histidine kinase"/>
    <property type="match status" value="1"/>
</dbReference>
<dbReference type="CDD" id="cd00075">
    <property type="entry name" value="HATPase"/>
    <property type="match status" value="1"/>
</dbReference>
<evidence type="ECO:0000313" key="14">
    <source>
        <dbReference type="Proteomes" id="UP000054099"/>
    </source>
</evidence>
<dbReference type="InterPro" id="IPR000014">
    <property type="entry name" value="PAS"/>
</dbReference>
<dbReference type="InterPro" id="IPR013656">
    <property type="entry name" value="PAS_4"/>
</dbReference>
<comment type="catalytic activity">
    <reaction evidence="1">
        <text>ATP + protein L-histidine = ADP + protein N-phospho-L-histidine.</text>
        <dbReference type="EC" id="2.7.13.3"/>
    </reaction>
</comment>
<keyword evidence="4" id="KW-0808">Transferase</keyword>
<keyword evidence="3" id="KW-0597">Phosphoprotein</keyword>
<evidence type="ECO:0000259" key="11">
    <source>
        <dbReference type="PROSITE" id="PS50112"/>
    </source>
</evidence>
<dbReference type="PANTHER" id="PTHR43065:SF34">
    <property type="entry name" value="SPORULATION KINASE A"/>
    <property type="match status" value="1"/>
</dbReference>
<comment type="caution">
    <text evidence="13">The sequence shown here is derived from an EMBL/GenBank/DDBJ whole genome shotgun (WGS) entry which is preliminary data.</text>
</comment>
<dbReference type="RefSeq" id="WP_061973397.1">
    <property type="nucleotide sequence ID" value="NZ_FMAV01000003.1"/>
</dbReference>
<evidence type="ECO:0000256" key="3">
    <source>
        <dbReference type="ARBA" id="ARBA00022553"/>
    </source>
</evidence>
<dbReference type="Gene3D" id="3.30.565.10">
    <property type="entry name" value="Histidine kinase-like ATPase, C-terminal domain"/>
    <property type="match status" value="1"/>
</dbReference>
<dbReference type="SUPFAM" id="SSF47384">
    <property type="entry name" value="Homodimeric domain of signal transducing histidine kinase"/>
    <property type="match status" value="1"/>
</dbReference>
<evidence type="ECO:0000259" key="12">
    <source>
        <dbReference type="PROSITE" id="PS50113"/>
    </source>
</evidence>
<dbReference type="PROSITE" id="PS50109">
    <property type="entry name" value="HIS_KIN"/>
    <property type="match status" value="1"/>
</dbReference>
<keyword evidence="5" id="KW-0547">Nucleotide-binding</keyword>
<dbReference type="InterPro" id="IPR000700">
    <property type="entry name" value="PAS-assoc_C"/>
</dbReference>
<feature type="domain" description="Histidine kinase" evidence="10">
    <location>
        <begin position="380"/>
        <end position="584"/>
    </location>
</feature>
<evidence type="ECO:0000256" key="9">
    <source>
        <dbReference type="ARBA" id="ARBA00023012"/>
    </source>
</evidence>
<protein>
    <recommendedName>
        <fullName evidence="2">histidine kinase</fullName>
        <ecNumber evidence="2">2.7.13.3</ecNumber>
    </recommendedName>
</protein>
<dbReference type="CDD" id="cd00082">
    <property type="entry name" value="HisKA"/>
    <property type="match status" value="1"/>
</dbReference>
<feature type="domain" description="PAS" evidence="11">
    <location>
        <begin position="111"/>
        <end position="157"/>
    </location>
</feature>
<dbReference type="GO" id="GO:0000155">
    <property type="term" value="F:phosphorelay sensor kinase activity"/>
    <property type="evidence" value="ECO:0007669"/>
    <property type="project" value="InterPro"/>
</dbReference>
<dbReference type="GO" id="GO:0005524">
    <property type="term" value="F:ATP binding"/>
    <property type="evidence" value="ECO:0007669"/>
    <property type="project" value="UniProtKB-KW"/>
</dbReference>
<proteinExistence type="predicted"/>
<dbReference type="PROSITE" id="PS50113">
    <property type="entry name" value="PAC"/>
    <property type="match status" value="1"/>
</dbReference>
<evidence type="ECO:0000256" key="6">
    <source>
        <dbReference type="ARBA" id="ARBA00022777"/>
    </source>
</evidence>
<keyword evidence="8" id="KW-0749">Sporulation</keyword>
<dbReference type="SUPFAM" id="SSF55785">
    <property type="entry name" value="PYP-like sensor domain (PAS domain)"/>
    <property type="match status" value="3"/>
</dbReference>
<dbReference type="InterPro" id="IPR035965">
    <property type="entry name" value="PAS-like_dom_sf"/>
</dbReference>
<dbReference type="CDD" id="cd00130">
    <property type="entry name" value="PAS"/>
    <property type="match status" value="2"/>
</dbReference>
<dbReference type="InterPro" id="IPR036890">
    <property type="entry name" value="HATPase_C_sf"/>
</dbReference>
<keyword evidence="9" id="KW-0902">Two-component regulatory system</keyword>